<evidence type="ECO:0000313" key="1">
    <source>
        <dbReference type="EMBL" id="MEE2001960.1"/>
    </source>
</evidence>
<reference evidence="1 2" key="1">
    <citation type="submission" date="2023-07" db="EMBL/GenBank/DDBJ databases">
        <title>Alkalimonas sp., MEB108 novel, alkaliphilic bacterium isolated from Lonar Lake, India.</title>
        <authorList>
            <person name="Joshi A."/>
            <person name="Thite S."/>
        </authorList>
    </citation>
    <scope>NUCLEOTIDE SEQUENCE [LARGE SCALE GENOMIC DNA]</scope>
    <source>
        <strain evidence="1 2">MEB108</strain>
    </source>
</reference>
<keyword evidence="2" id="KW-1185">Reference proteome</keyword>
<dbReference type="PANTHER" id="PTHR38834">
    <property type="entry name" value="PERIPLASMIC SUBSTRATE BINDING PROTEIN FAMILY 3"/>
    <property type="match status" value="1"/>
</dbReference>
<comment type="caution">
    <text evidence="1">The sequence shown here is derived from an EMBL/GenBank/DDBJ whole genome shotgun (WGS) entry which is preliminary data.</text>
</comment>
<dbReference type="PANTHER" id="PTHR38834:SF3">
    <property type="entry name" value="SOLUTE-BINDING PROTEIN FAMILY 3_N-TERMINAL DOMAIN-CONTAINING PROTEIN"/>
    <property type="match status" value="1"/>
</dbReference>
<dbReference type="Proteomes" id="UP001336314">
    <property type="component" value="Unassembled WGS sequence"/>
</dbReference>
<dbReference type="RefSeq" id="WP_330129043.1">
    <property type="nucleotide sequence ID" value="NZ_JAUHLI010000009.1"/>
</dbReference>
<dbReference type="Gene3D" id="3.40.190.10">
    <property type="entry name" value="Periplasmic binding protein-like II"/>
    <property type="match status" value="2"/>
</dbReference>
<sequence>MRLLLWAIAVGLFGWCQAEPLKAVTTPMSPYQTLEHGEVSGSNTDWVRRLLTEAGVEAEFAMYPWARSYQLARSESNVLIYPIARTAMREAEFEWIGRIASFELAVLVKADNFLSLQSRLQHQQPLSLALARGHAAASLVQSLPEAELLDVFYTASTDEALQLLMNGRIDAVLENPLLLPELLKPYQLPGDAVQVLLPIPASRADVYLAASKGTRAAVVERLQQAWQRLYGEQQEMETGPPD</sequence>
<dbReference type="EMBL" id="JAUHLI010000009">
    <property type="protein sequence ID" value="MEE2001960.1"/>
    <property type="molecule type" value="Genomic_DNA"/>
</dbReference>
<gene>
    <name evidence="1" type="ORF">QWY20_10900</name>
</gene>
<protein>
    <submittedName>
        <fullName evidence="1">Transporter substrate-binding domain-containing protein</fullName>
    </submittedName>
</protein>
<dbReference type="SUPFAM" id="SSF53850">
    <property type="entry name" value="Periplasmic binding protein-like II"/>
    <property type="match status" value="1"/>
</dbReference>
<organism evidence="1 2">
    <name type="scientific">Alkalimonas cellulosilytica</name>
    <dbReference type="NCBI Taxonomy" id="3058395"/>
    <lineage>
        <taxon>Bacteria</taxon>
        <taxon>Pseudomonadati</taxon>
        <taxon>Pseudomonadota</taxon>
        <taxon>Gammaproteobacteria</taxon>
        <taxon>Alkalimonas</taxon>
    </lineage>
</organism>
<name>A0ABU7J613_9GAMM</name>
<evidence type="ECO:0000313" key="2">
    <source>
        <dbReference type="Proteomes" id="UP001336314"/>
    </source>
</evidence>
<proteinExistence type="predicted"/>
<accession>A0ABU7J613</accession>